<keyword evidence="3" id="KW-0694">RNA-binding</keyword>
<accession>A0A0F9LY75</accession>
<dbReference type="PANTHER" id="PTHR43694:SF1">
    <property type="entry name" value="RIBONUCLEASE J"/>
    <property type="match status" value="1"/>
</dbReference>
<dbReference type="Pfam" id="PF00753">
    <property type="entry name" value="Lactamase_B"/>
    <property type="match status" value="1"/>
</dbReference>
<gene>
    <name evidence="6" type="ORF">LCGC14_1526050</name>
</gene>
<evidence type="ECO:0000256" key="4">
    <source>
        <dbReference type="SAM" id="MobiDB-lite"/>
    </source>
</evidence>
<dbReference type="InterPro" id="IPR001279">
    <property type="entry name" value="Metallo-B-lactamas"/>
</dbReference>
<evidence type="ECO:0000256" key="2">
    <source>
        <dbReference type="ARBA" id="ARBA00022839"/>
    </source>
</evidence>
<keyword evidence="2" id="KW-0269">Exonuclease</keyword>
<dbReference type="SUPFAM" id="SSF56281">
    <property type="entry name" value="Metallo-hydrolase/oxidoreductase"/>
    <property type="match status" value="1"/>
</dbReference>
<organism evidence="6">
    <name type="scientific">marine sediment metagenome</name>
    <dbReference type="NCBI Taxonomy" id="412755"/>
    <lineage>
        <taxon>unclassified sequences</taxon>
        <taxon>metagenomes</taxon>
        <taxon>ecological metagenomes</taxon>
    </lineage>
</organism>
<dbReference type="SMART" id="SM00849">
    <property type="entry name" value="Lactamase_B"/>
    <property type="match status" value="1"/>
</dbReference>
<dbReference type="Pfam" id="PF22505">
    <property type="entry name" value="RNase_J_b_CASP"/>
    <property type="match status" value="1"/>
</dbReference>
<dbReference type="InterPro" id="IPR036866">
    <property type="entry name" value="RibonucZ/Hydroxyglut_hydro"/>
</dbReference>
<dbReference type="GO" id="GO:0003723">
    <property type="term" value="F:RNA binding"/>
    <property type="evidence" value="ECO:0007669"/>
    <property type="project" value="UniProtKB-KW"/>
</dbReference>
<keyword evidence="1" id="KW-0540">Nuclease</keyword>
<dbReference type="InterPro" id="IPR055132">
    <property type="entry name" value="RNase_J_b_CASP"/>
</dbReference>
<reference evidence="6" key="1">
    <citation type="journal article" date="2015" name="Nature">
        <title>Complex archaea that bridge the gap between prokaryotes and eukaryotes.</title>
        <authorList>
            <person name="Spang A."/>
            <person name="Saw J.H."/>
            <person name="Jorgensen S.L."/>
            <person name="Zaremba-Niedzwiedzka K."/>
            <person name="Martijn J."/>
            <person name="Lind A.E."/>
            <person name="van Eijk R."/>
            <person name="Schleper C."/>
            <person name="Guy L."/>
            <person name="Ettema T.J."/>
        </authorList>
    </citation>
    <scope>NUCLEOTIDE SEQUENCE</scope>
</reference>
<feature type="non-terminal residue" evidence="6">
    <location>
        <position position="373"/>
    </location>
</feature>
<sequence>MSDRTSTNRSHAKRVTHTTTKRRTAVSKPQPKKEAPTGDMVRLVPLGGLEEIGRNMMFLEYKDEIIIIDIGIQFPEEHTPGIDFIIPNVSYLELKKRNIKAILITHGHYDHIGAIPYLMEKLGNPPIYAPELTKEIIKKRQAEFPNSPKPIFNIVKPGDECKLSEYFSVKFFEVEHNIPDSVGLLIDTPIGKVVNPGDFKMNYDKHGNLRHTEVWERLGKEDIHTFMLDSTNAAVEGRSVSEEVVEEELTKIFKRAKGRVIVGTFASLLDRIAEIIKIAEKLGRVVAISGYSMKSNVEIAKRLGVIKTKKGTLIPLEDIKKYDDNKLLIMCTGAQGEKNASLMRIALGDHRHITLREGDEVVFSSSVIPGNER</sequence>
<comment type="caution">
    <text evidence="6">The sequence shown here is derived from an EMBL/GenBank/DDBJ whole genome shotgun (WGS) entry which is preliminary data.</text>
</comment>
<dbReference type="CDD" id="cd07714">
    <property type="entry name" value="RNaseJ_MBL-fold"/>
    <property type="match status" value="1"/>
</dbReference>
<name>A0A0F9LY75_9ZZZZ</name>
<dbReference type="PANTHER" id="PTHR43694">
    <property type="entry name" value="RIBONUCLEASE J"/>
    <property type="match status" value="1"/>
</dbReference>
<evidence type="ECO:0000256" key="3">
    <source>
        <dbReference type="ARBA" id="ARBA00022884"/>
    </source>
</evidence>
<dbReference type="AlphaFoldDB" id="A0A0F9LY75"/>
<evidence type="ECO:0000259" key="5">
    <source>
        <dbReference type="SMART" id="SM00849"/>
    </source>
</evidence>
<protein>
    <recommendedName>
        <fullName evidence="5">Metallo-beta-lactamase domain-containing protein</fullName>
    </recommendedName>
</protein>
<feature type="compositionally biased region" description="Basic residues" evidence="4">
    <location>
        <begin position="10"/>
        <end position="25"/>
    </location>
</feature>
<dbReference type="InterPro" id="IPR042173">
    <property type="entry name" value="RNase_J_2"/>
</dbReference>
<proteinExistence type="predicted"/>
<dbReference type="Gene3D" id="3.40.50.10710">
    <property type="entry name" value="Metallo-hydrolase/oxidoreductase"/>
    <property type="match status" value="1"/>
</dbReference>
<dbReference type="Gene3D" id="3.60.15.10">
    <property type="entry name" value="Ribonuclease Z/Hydroxyacylglutathione hydrolase-like"/>
    <property type="match status" value="1"/>
</dbReference>
<feature type="region of interest" description="Disordered" evidence="4">
    <location>
        <begin position="1"/>
        <end position="38"/>
    </location>
</feature>
<evidence type="ECO:0000313" key="6">
    <source>
        <dbReference type="EMBL" id="KKM62007.1"/>
    </source>
</evidence>
<dbReference type="EMBL" id="LAZR01011381">
    <property type="protein sequence ID" value="KKM62007.1"/>
    <property type="molecule type" value="Genomic_DNA"/>
</dbReference>
<evidence type="ECO:0000256" key="1">
    <source>
        <dbReference type="ARBA" id="ARBA00022722"/>
    </source>
</evidence>
<feature type="domain" description="Metallo-beta-lactamase" evidence="5">
    <location>
        <begin position="53"/>
        <end position="238"/>
    </location>
</feature>
<keyword evidence="2" id="KW-0378">Hydrolase</keyword>
<dbReference type="GO" id="GO:0004527">
    <property type="term" value="F:exonuclease activity"/>
    <property type="evidence" value="ECO:0007669"/>
    <property type="project" value="UniProtKB-KW"/>
</dbReference>